<accession>A0ABQ9EPJ3</accession>
<evidence type="ECO:0000256" key="1">
    <source>
        <dbReference type="ARBA" id="ARBA00022737"/>
    </source>
</evidence>
<comment type="caution">
    <text evidence="5">The sequence shown here is derived from an EMBL/GenBank/DDBJ whole genome shotgun (WGS) entry which is preliminary data.</text>
</comment>
<dbReference type="SUPFAM" id="SSF49265">
    <property type="entry name" value="Fibronectin type III"/>
    <property type="match status" value="1"/>
</dbReference>
<name>A0ABQ9EPJ3_TEGGR</name>
<dbReference type="InterPro" id="IPR003598">
    <property type="entry name" value="Ig_sub2"/>
</dbReference>
<sequence length="841" mass="93501">MPYNVLFTDRTTVVYLECVASGNPSPTYTWYREIGTNVTQKITSALSNRFTLSNGRLTISSPNETADTGVYQCKAENQYGSILSSFIDLTWGYLEQFSNVPLGTFNVPLYQGTVLNCIPPSYKPAVTYQWRKNGNFLFSELNHYYFLSAGGNLYFSEVQQSDEGDFHCIVTLAAGQGQTLSIDQPTSMISPKMHLTVTGETAANYHPQIHNDFPTVYPKQPMRGERIRLECLAYGRMPLKYSWRREGKPIPARAKFSDLDRVITIDNVDIDDEGTYTCHVGRLDGSFDEKSYTLSIGAAPYFVSPLQHVHADLNSELTWRCEAIGKPRATYTWYKNSQPLQPVTGKLDIVSNVLKIYSLTESDIGMYQCGAHNVHGTTFSNAQLRVLSFKPSFQKHPLPKSMLAGSGGNLTIPCVPEAAPIATIVWKQNNQAMGLTPGTSSGNKQMLLNGYLRIIKVTYGDAGFYTCSAENTNGKAESTTKVTVAEGISLVLPPNNTFVYANETAFIRCEASYDFNLYDLVYEWRFNGKTIDFDNKFGNVYQRGENEGTRGLYINYANFYHAGDYECIARSTTQRTSGIATLTVIGPPGEPARVYCEKDTATPYSIQVTWFSAPDHGSSVISYILEASTSLDENWIVQVKEITEGPNIIHPTLTDRRTFVVGGLTPFSSYRFRVRAKNNFAEPGPASLPSTYYTLPKAAPVLAPANVGGGNGSVGVLYMSWQPLAQKDWCGETIGYNLYWRLKGSTNKWQHKNLTGDVSSYTDTVGENNYYLEYEVKVGAWNEIGPGPNSTIALVYSAEGMPTIVPTNINGYEYNSTAIIVYWDKIPNTREVVKGRIMGFE</sequence>
<evidence type="ECO:0000259" key="4">
    <source>
        <dbReference type="PROSITE" id="PS50853"/>
    </source>
</evidence>
<evidence type="ECO:0000313" key="5">
    <source>
        <dbReference type="EMBL" id="KAJ8307147.1"/>
    </source>
</evidence>
<dbReference type="Pfam" id="PF00041">
    <property type="entry name" value="fn3"/>
    <property type="match status" value="1"/>
</dbReference>
<feature type="domain" description="Ig-like" evidence="3">
    <location>
        <begin position="391"/>
        <end position="483"/>
    </location>
</feature>
<dbReference type="InterPro" id="IPR036116">
    <property type="entry name" value="FN3_sf"/>
</dbReference>
<feature type="domain" description="Fibronectin type-III" evidence="4">
    <location>
        <begin position="703"/>
        <end position="800"/>
    </location>
</feature>
<dbReference type="EMBL" id="JARBDR010000793">
    <property type="protein sequence ID" value="KAJ8307147.1"/>
    <property type="molecule type" value="Genomic_DNA"/>
</dbReference>
<dbReference type="InterPro" id="IPR003599">
    <property type="entry name" value="Ig_sub"/>
</dbReference>
<dbReference type="InterPro" id="IPR036179">
    <property type="entry name" value="Ig-like_dom_sf"/>
</dbReference>
<dbReference type="InterPro" id="IPR013783">
    <property type="entry name" value="Ig-like_fold"/>
</dbReference>
<dbReference type="SMART" id="SM00408">
    <property type="entry name" value="IGc2"/>
    <property type="match status" value="5"/>
</dbReference>
<dbReference type="Gene3D" id="2.60.40.10">
    <property type="entry name" value="Immunoglobulins"/>
    <property type="match status" value="8"/>
</dbReference>
<dbReference type="Pfam" id="PF13927">
    <property type="entry name" value="Ig_3"/>
    <property type="match status" value="4"/>
</dbReference>
<dbReference type="SMART" id="SM00409">
    <property type="entry name" value="IG"/>
    <property type="match status" value="6"/>
</dbReference>
<keyword evidence="1" id="KW-0677">Repeat</keyword>
<feature type="domain" description="Ig-like" evidence="3">
    <location>
        <begin position="214"/>
        <end position="295"/>
    </location>
</feature>
<evidence type="ECO:0000313" key="6">
    <source>
        <dbReference type="Proteomes" id="UP001217089"/>
    </source>
</evidence>
<dbReference type="Proteomes" id="UP001217089">
    <property type="component" value="Unassembled WGS sequence"/>
</dbReference>
<keyword evidence="6" id="KW-1185">Reference proteome</keyword>
<feature type="domain" description="Ig-like" evidence="3">
    <location>
        <begin position="300"/>
        <end position="385"/>
    </location>
</feature>
<reference evidence="5 6" key="1">
    <citation type="submission" date="2022-12" db="EMBL/GenBank/DDBJ databases">
        <title>Chromosome-level genome of Tegillarca granosa.</title>
        <authorList>
            <person name="Kim J."/>
        </authorList>
    </citation>
    <scope>NUCLEOTIDE SEQUENCE [LARGE SCALE GENOMIC DNA]</scope>
    <source>
        <strain evidence="5">Teg-2019</strain>
        <tissue evidence="5">Adductor muscle</tissue>
    </source>
</reference>
<protein>
    <recommendedName>
        <fullName evidence="7">Contactin</fullName>
    </recommendedName>
</protein>
<dbReference type="PANTHER" id="PTHR44170">
    <property type="entry name" value="PROTEIN SIDEKICK"/>
    <property type="match status" value="1"/>
</dbReference>
<dbReference type="SUPFAM" id="SSF48726">
    <property type="entry name" value="Immunoglobulin"/>
    <property type="match status" value="6"/>
</dbReference>
<feature type="domain" description="Ig-like" evidence="3">
    <location>
        <begin position="488"/>
        <end position="583"/>
    </location>
</feature>
<keyword evidence="2" id="KW-1015">Disulfide bond</keyword>
<dbReference type="PANTHER" id="PTHR44170:SF6">
    <property type="entry name" value="CONTACTIN"/>
    <property type="match status" value="1"/>
</dbReference>
<proteinExistence type="predicted"/>
<organism evidence="5 6">
    <name type="scientific">Tegillarca granosa</name>
    <name type="common">Malaysian cockle</name>
    <name type="synonym">Anadara granosa</name>
    <dbReference type="NCBI Taxonomy" id="220873"/>
    <lineage>
        <taxon>Eukaryota</taxon>
        <taxon>Metazoa</taxon>
        <taxon>Spiralia</taxon>
        <taxon>Lophotrochozoa</taxon>
        <taxon>Mollusca</taxon>
        <taxon>Bivalvia</taxon>
        <taxon>Autobranchia</taxon>
        <taxon>Pteriomorphia</taxon>
        <taxon>Arcoida</taxon>
        <taxon>Arcoidea</taxon>
        <taxon>Arcidae</taxon>
        <taxon>Tegillarca</taxon>
    </lineage>
</organism>
<dbReference type="PROSITE" id="PS50835">
    <property type="entry name" value="IG_LIKE"/>
    <property type="match status" value="6"/>
</dbReference>
<dbReference type="PROSITE" id="PS50853">
    <property type="entry name" value="FN3"/>
    <property type="match status" value="2"/>
</dbReference>
<feature type="domain" description="Ig-like" evidence="3">
    <location>
        <begin position="1"/>
        <end position="90"/>
    </location>
</feature>
<dbReference type="InterPro" id="IPR003961">
    <property type="entry name" value="FN3_dom"/>
</dbReference>
<evidence type="ECO:0008006" key="7">
    <source>
        <dbReference type="Google" id="ProtNLM"/>
    </source>
</evidence>
<feature type="domain" description="Ig-like" evidence="3">
    <location>
        <begin position="95"/>
        <end position="181"/>
    </location>
</feature>
<dbReference type="SMART" id="SM00060">
    <property type="entry name" value="FN3"/>
    <property type="match status" value="2"/>
</dbReference>
<feature type="domain" description="Fibronectin type-III" evidence="4">
    <location>
        <begin position="587"/>
        <end position="697"/>
    </location>
</feature>
<evidence type="ECO:0000256" key="2">
    <source>
        <dbReference type="ARBA" id="ARBA00023157"/>
    </source>
</evidence>
<evidence type="ECO:0000259" key="3">
    <source>
        <dbReference type="PROSITE" id="PS50835"/>
    </source>
</evidence>
<gene>
    <name evidence="5" type="ORF">KUTeg_015231</name>
</gene>
<dbReference type="InterPro" id="IPR007110">
    <property type="entry name" value="Ig-like_dom"/>
</dbReference>
<dbReference type="CDD" id="cd00063">
    <property type="entry name" value="FN3"/>
    <property type="match status" value="2"/>
</dbReference>